<reference evidence="4" key="1">
    <citation type="submission" date="2020-01" db="EMBL/GenBank/DDBJ databases">
        <authorList>
            <person name="Meier V. D."/>
            <person name="Meier V D."/>
        </authorList>
    </citation>
    <scope>NUCLEOTIDE SEQUENCE</scope>
    <source>
        <strain evidence="4">HLG_WM_MAG_10</strain>
    </source>
</reference>
<feature type="signal peptide" evidence="3">
    <location>
        <begin position="1"/>
        <end position="20"/>
    </location>
</feature>
<name>A0A6S6UJB1_9BACT</name>
<sequence>MKTIAAIFILFAITYTTTFAQTDFEFKVLEENRAMTKGSANALIVNLPNTSYKQVNKLWSKYLKNFKGKTKYNRKIEEYFSDNAEIKEMSENAVDIISKVYDNGEDGTTVAVWFNLGVTYLSAEKHPERYPFGEKVLKDFSLLVSADMIAAQLKEEEKRLVSMNDTLKTLEKAKTQSEANIAKQKEIITKAEASIVQSEKDIEGNLEDQGAQKLNIKEQEK</sequence>
<evidence type="ECO:0000256" key="2">
    <source>
        <dbReference type="SAM" id="MobiDB-lite"/>
    </source>
</evidence>
<proteinExistence type="predicted"/>
<protein>
    <submittedName>
        <fullName evidence="4">Laminin subunit beta-1</fullName>
    </submittedName>
</protein>
<evidence type="ECO:0000256" key="3">
    <source>
        <dbReference type="SAM" id="SignalP"/>
    </source>
</evidence>
<keyword evidence="1" id="KW-0175">Coiled coil</keyword>
<dbReference type="AlphaFoldDB" id="A0A6S6UJB1"/>
<feature type="chain" id="PRO_5027991245" evidence="3">
    <location>
        <begin position="21"/>
        <end position="221"/>
    </location>
</feature>
<gene>
    <name evidence="4" type="ORF">HELGO_WM55528</name>
</gene>
<keyword evidence="3" id="KW-0732">Signal</keyword>
<feature type="non-terminal residue" evidence="4">
    <location>
        <position position="221"/>
    </location>
</feature>
<feature type="coiled-coil region" evidence="1">
    <location>
        <begin position="153"/>
        <end position="187"/>
    </location>
</feature>
<evidence type="ECO:0000256" key="1">
    <source>
        <dbReference type="SAM" id="Coils"/>
    </source>
</evidence>
<accession>A0A6S6UJB1</accession>
<evidence type="ECO:0000313" key="4">
    <source>
        <dbReference type="EMBL" id="CAA6828530.1"/>
    </source>
</evidence>
<feature type="region of interest" description="Disordered" evidence="2">
    <location>
        <begin position="202"/>
        <end position="221"/>
    </location>
</feature>
<dbReference type="EMBL" id="CACVAQ010000432">
    <property type="protein sequence ID" value="CAA6828530.1"/>
    <property type="molecule type" value="Genomic_DNA"/>
</dbReference>
<organism evidence="4">
    <name type="scientific">uncultured Aureispira sp</name>
    <dbReference type="NCBI Taxonomy" id="1331704"/>
    <lineage>
        <taxon>Bacteria</taxon>
        <taxon>Pseudomonadati</taxon>
        <taxon>Bacteroidota</taxon>
        <taxon>Saprospiria</taxon>
        <taxon>Saprospirales</taxon>
        <taxon>Saprospiraceae</taxon>
        <taxon>Aureispira</taxon>
        <taxon>environmental samples</taxon>
    </lineage>
</organism>